<dbReference type="OrthoDB" id="6402863at2"/>
<reference evidence="1 2" key="1">
    <citation type="submission" date="2019-07" db="EMBL/GenBank/DDBJ databases">
        <title>Draft genome for Aliikangiella sp. M105.</title>
        <authorList>
            <person name="Wang G."/>
        </authorList>
    </citation>
    <scope>NUCLEOTIDE SEQUENCE [LARGE SCALE GENOMIC DNA]</scope>
    <source>
        <strain evidence="1 2">M105</strain>
    </source>
</reference>
<organism evidence="1 2">
    <name type="scientific">Aliikangiella coralliicola</name>
    <dbReference type="NCBI Taxonomy" id="2592383"/>
    <lineage>
        <taxon>Bacteria</taxon>
        <taxon>Pseudomonadati</taxon>
        <taxon>Pseudomonadota</taxon>
        <taxon>Gammaproteobacteria</taxon>
        <taxon>Oceanospirillales</taxon>
        <taxon>Pleioneaceae</taxon>
        <taxon>Aliikangiella</taxon>
    </lineage>
</organism>
<proteinExistence type="predicted"/>
<protein>
    <submittedName>
        <fullName evidence="1">Uncharacterized protein</fullName>
    </submittedName>
</protein>
<dbReference type="RefSeq" id="WP_142933844.1">
    <property type="nucleotide sequence ID" value="NZ_ML660170.1"/>
</dbReference>
<sequence length="80" mass="9339">MIKSILGNLEKGLEVKVMYNNIEDIENIDVIKWAFKKGYDLGTNDIKEDVHISFAETQKFFLDELAKFYAQENQVKYVCT</sequence>
<dbReference type="AlphaFoldDB" id="A0A545U4B2"/>
<accession>A0A545U4B2</accession>
<dbReference type="Proteomes" id="UP000315439">
    <property type="component" value="Unassembled WGS sequence"/>
</dbReference>
<keyword evidence="2" id="KW-1185">Reference proteome</keyword>
<evidence type="ECO:0000313" key="1">
    <source>
        <dbReference type="EMBL" id="TQV84327.1"/>
    </source>
</evidence>
<dbReference type="EMBL" id="VIKS01000014">
    <property type="protein sequence ID" value="TQV84327.1"/>
    <property type="molecule type" value="Genomic_DNA"/>
</dbReference>
<evidence type="ECO:0000313" key="2">
    <source>
        <dbReference type="Proteomes" id="UP000315439"/>
    </source>
</evidence>
<comment type="caution">
    <text evidence="1">The sequence shown here is derived from an EMBL/GenBank/DDBJ whole genome shotgun (WGS) entry which is preliminary data.</text>
</comment>
<name>A0A545U4B2_9GAMM</name>
<gene>
    <name evidence="1" type="ORF">FLL46_22130</name>
</gene>